<evidence type="ECO:0000313" key="2">
    <source>
        <dbReference type="EMBL" id="KAK1471614.1"/>
    </source>
</evidence>
<gene>
    <name evidence="2" type="ORF">CTAM01_16505</name>
</gene>
<dbReference type="GeneID" id="85416736"/>
<accession>A0ABQ9QI86</accession>
<dbReference type="EMBL" id="MLFU01000230">
    <property type="protein sequence ID" value="KAK1471614.1"/>
    <property type="molecule type" value="Genomic_DNA"/>
</dbReference>
<evidence type="ECO:0000256" key="1">
    <source>
        <dbReference type="SAM" id="MobiDB-lite"/>
    </source>
</evidence>
<evidence type="ECO:0000313" key="3">
    <source>
        <dbReference type="Proteomes" id="UP001227543"/>
    </source>
</evidence>
<dbReference type="SUPFAM" id="SSF53067">
    <property type="entry name" value="Actin-like ATPase domain"/>
    <property type="match status" value="1"/>
</dbReference>
<protein>
    <recommendedName>
        <fullName evidence="4">Hsp70-like protein</fullName>
    </recommendedName>
</protein>
<organism evidence="2 3">
    <name type="scientific">Colletotrichum tamarilloi</name>
    <dbReference type="NCBI Taxonomy" id="1209934"/>
    <lineage>
        <taxon>Eukaryota</taxon>
        <taxon>Fungi</taxon>
        <taxon>Dikarya</taxon>
        <taxon>Ascomycota</taxon>
        <taxon>Pezizomycotina</taxon>
        <taxon>Sordariomycetes</taxon>
        <taxon>Hypocreomycetidae</taxon>
        <taxon>Glomerellales</taxon>
        <taxon>Glomerellaceae</taxon>
        <taxon>Colletotrichum</taxon>
        <taxon>Colletotrichum acutatum species complex</taxon>
    </lineage>
</organism>
<comment type="caution">
    <text evidence="2">The sequence shown here is derived from an EMBL/GenBank/DDBJ whole genome shotgun (WGS) entry which is preliminary data.</text>
</comment>
<dbReference type="RefSeq" id="XP_060372916.1">
    <property type="nucleotide sequence ID" value="XM_060532498.1"/>
</dbReference>
<dbReference type="Gene3D" id="3.30.420.40">
    <property type="match status" value="2"/>
</dbReference>
<reference evidence="2 3" key="1">
    <citation type="submission" date="2016-10" db="EMBL/GenBank/DDBJ databases">
        <title>The genome sequence of Colletotrichum fioriniae PJ7.</title>
        <authorList>
            <person name="Baroncelli R."/>
        </authorList>
    </citation>
    <scope>NUCLEOTIDE SEQUENCE [LARGE SCALE GENOMIC DNA]</scope>
    <source>
        <strain evidence="2 3">Tom-12</strain>
    </source>
</reference>
<dbReference type="Proteomes" id="UP001227543">
    <property type="component" value="Unassembled WGS sequence"/>
</dbReference>
<dbReference type="InterPro" id="IPR043129">
    <property type="entry name" value="ATPase_NBD"/>
</dbReference>
<dbReference type="Gene3D" id="3.90.640.10">
    <property type="entry name" value="Actin, Chain A, domain 4"/>
    <property type="match status" value="1"/>
</dbReference>
<feature type="compositionally biased region" description="Polar residues" evidence="1">
    <location>
        <begin position="675"/>
        <end position="697"/>
    </location>
</feature>
<sequence>MLKKARKAAILGLDWGSSSIRASVISRDDKKAHPVWNRKSIPGHDERYQKGAFSSALYLDDVGKVYTGEVIDEDRDPVPSKHFFTKSPRTGIDAIDVALNNLKADKLWNIVHDGMEAIVKAVFLEVEDHCSGKNPEKQPYYIDEIGLSYPAHWKSEERSKYERLLRKVASKESAWIQKAFDVSFHAESLASAHCLFWHRELIDNIISPELDSALVVFLDFGGYTMNGCMFDVQKGNDSHLSYHRVGETFSTFGGTQLWEQKVSDFCRQEVEKDRNVVLPPGQRASLLKQFHLEIKSFRTSEIEPMSLSSTNPYNQREKYSVFLEKELAEKFFRAGLEEPIKLAEKKIAEAFSLSSTRVRVVLSGGSGKNSVVQARLESACKSHDIPAPYCFYEGFDRDDSWNISKGAAFATANIKSVQEVIANGAAFGFQRSSSVAAKGSKRSKKPGSAWEEQIQVSFDSHGSRSCKKWYSGKMRVRIICDPFLQLHGSQKYLRFASCCDIVELPQPSKGYWQFNLRFECADDDARLIVERSYMGHDGDKIKYQMPILKLPLYYDPSYCCCLVKSDVDDEGYGLLVTEAGQIVACPKEPRLSDLQPGGGSHLENASDNRKRKRRATPEHVRGNLKRTSSFKPSGHLPELSMSDCLSRSKGAKAPSRYGASGSLRAPSDSVEETINVANSESGRSVLSSSPETSTPYQPSVGGKHMRSRHFWKQWFTIDPEDALREQDEQPVLLSP</sequence>
<feature type="region of interest" description="Disordered" evidence="1">
    <location>
        <begin position="590"/>
        <end position="703"/>
    </location>
</feature>
<keyword evidence="3" id="KW-1185">Reference proteome</keyword>
<name>A0ABQ9QI86_9PEZI</name>
<evidence type="ECO:0008006" key="4">
    <source>
        <dbReference type="Google" id="ProtNLM"/>
    </source>
</evidence>
<proteinExistence type="predicted"/>